<organism evidence="4 5">
    <name type="scientific">Fraxinus pennsylvanica</name>
    <dbReference type="NCBI Taxonomy" id="56036"/>
    <lineage>
        <taxon>Eukaryota</taxon>
        <taxon>Viridiplantae</taxon>
        <taxon>Streptophyta</taxon>
        <taxon>Embryophyta</taxon>
        <taxon>Tracheophyta</taxon>
        <taxon>Spermatophyta</taxon>
        <taxon>Magnoliopsida</taxon>
        <taxon>eudicotyledons</taxon>
        <taxon>Gunneridae</taxon>
        <taxon>Pentapetalae</taxon>
        <taxon>asterids</taxon>
        <taxon>lamiids</taxon>
        <taxon>Lamiales</taxon>
        <taxon>Oleaceae</taxon>
        <taxon>Oleeae</taxon>
        <taxon>Fraxinus</taxon>
    </lineage>
</organism>
<keyword evidence="2" id="KW-0460">Magnesium</keyword>
<dbReference type="Pfam" id="PF03936">
    <property type="entry name" value="Terpene_synth_C"/>
    <property type="match status" value="2"/>
</dbReference>
<dbReference type="Proteomes" id="UP000834106">
    <property type="component" value="Chromosome 10"/>
</dbReference>
<dbReference type="EMBL" id="OU503045">
    <property type="protein sequence ID" value="CAI9770286.1"/>
    <property type="molecule type" value="Genomic_DNA"/>
</dbReference>
<proteinExistence type="predicted"/>
<evidence type="ECO:0000256" key="1">
    <source>
        <dbReference type="ARBA" id="ARBA00022723"/>
    </source>
</evidence>
<dbReference type="GO" id="GO:0016114">
    <property type="term" value="P:terpenoid biosynthetic process"/>
    <property type="evidence" value="ECO:0007669"/>
    <property type="project" value="InterPro"/>
</dbReference>
<dbReference type="InterPro" id="IPR008930">
    <property type="entry name" value="Terpenoid_cyclase/PrenylTrfase"/>
</dbReference>
<keyword evidence="1" id="KW-0479">Metal-binding</keyword>
<evidence type="ECO:0000313" key="4">
    <source>
        <dbReference type="EMBL" id="CAI9770286.1"/>
    </source>
</evidence>
<dbReference type="GO" id="GO:0010333">
    <property type="term" value="F:terpene synthase activity"/>
    <property type="evidence" value="ECO:0007669"/>
    <property type="project" value="InterPro"/>
</dbReference>
<dbReference type="Gene3D" id="1.50.10.130">
    <property type="entry name" value="Terpene synthase, N-terminal domain"/>
    <property type="match status" value="1"/>
</dbReference>
<reference evidence="4" key="1">
    <citation type="submission" date="2023-05" db="EMBL/GenBank/DDBJ databases">
        <authorList>
            <person name="Huff M."/>
        </authorList>
    </citation>
    <scope>NUCLEOTIDE SEQUENCE</scope>
</reference>
<dbReference type="InterPro" id="IPR036965">
    <property type="entry name" value="Terpene_synth_N_sf"/>
</dbReference>
<dbReference type="InterPro" id="IPR005630">
    <property type="entry name" value="Terpene_synthase_metal-bd"/>
</dbReference>
<protein>
    <recommendedName>
        <fullName evidence="3">Terpene synthase metal-binding domain-containing protein</fullName>
    </recommendedName>
</protein>
<dbReference type="AlphaFoldDB" id="A0AAD1ZM14"/>
<dbReference type="SUPFAM" id="SSF48239">
    <property type="entry name" value="Terpenoid cyclases/Protein prenyltransferases"/>
    <property type="match status" value="1"/>
</dbReference>
<dbReference type="PANTHER" id="PTHR31225">
    <property type="entry name" value="OS04G0344100 PROTEIN-RELATED"/>
    <property type="match status" value="1"/>
</dbReference>
<dbReference type="InterPro" id="IPR050148">
    <property type="entry name" value="Terpene_synthase-like"/>
</dbReference>
<dbReference type="PANTHER" id="PTHR31225:SF9">
    <property type="entry name" value="TERPENE SYNTHASE 10"/>
    <property type="match status" value="1"/>
</dbReference>
<evidence type="ECO:0000313" key="5">
    <source>
        <dbReference type="Proteomes" id="UP000834106"/>
    </source>
</evidence>
<evidence type="ECO:0000256" key="2">
    <source>
        <dbReference type="ARBA" id="ARBA00022842"/>
    </source>
</evidence>
<feature type="domain" description="Terpene synthase metal-binding" evidence="3">
    <location>
        <begin position="65"/>
        <end position="112"/>
    </location>
</feature>
<dbReference type="InterPro" id="IPR008949">
    <property type="entry name" value="Isoprenoid_synthase_dom_sf"/>
</dbReference>
<accession>A0AAD1ZM14</accession>
<dbReference type="GO" id="GO:0000287">
    <property type="term" value="F:magnesium ion binding"/>
    <property type="evidence" value="ECO:0007669"/>
    <property type="project" value="InterPro"/>
</dbReference>
<gene>
    <name evidence="4" type="ORF">FPE_LOCUS17677</name>
</gene>
<sequence>MKHLNDQTSIDQFHSRLVHHGLELPLQWTIPRAEARWFINVYKDRPDMNPVLLELAELDFNIVEAKYQQELKHLSRKILTKVNVLVTTIDDIYDVYGTLDELEVFTRIIERIISGACVDYNFISCFQDEMKRGDVPKTIQCYMKETGASEDEARKHIRSSIRETWKRMNKVQETSCPFSKTFIEITVNLARMARYRYPYGDGHGIRNHETKARILALLFEPI</sequence>
<name>A0AAD1ZM14_9LAMI</name>
<keyword evidence="5" id="KW-1185">Reference proteome</keyword>
<evidence type="ECO:0000259" key="3">
    <source>
        <dbReference type="Pfam" id="PF03936"/>
    </source>
</evidence>
<feature type="domain" description="Terpene synthase metal-binding" evidence="3">
    <location>
        <begin position="123"/>
        <end position="166"/>
    </location>
</feature>
<dbReference type="Gene3D" id="1.10.600.10">
    <property type="entry name" value="Farnesyl Diphosphate Synthase"/>
    <property type="match status" value="2"/>
</dbReference>
<dbReference type="SUPFAM" id="SSF48576">
    <property type="entry name" value="Terpenoid synthases"/>
    <property type="match status" value="1"/>
</dbReference>